<dbReference type="RefSeq" id="WP_165135085.1">
    <property type="nucleotide sequence ID" value="NZ_CP049250.1"/>
</dbReference>
<evidence type="ECO:0000313" key="2">
    <source>
        <dbReference type="Proteomes" id="UP000519897"/>
    </source>
</evidence>
<dbReference type="Proteomes" id="UP000519897">
    <property type="component" value="Unassembled WGS sequence"/>
</dbReference>
<protein>
    <submittedName>
        <fullName evidence="1">Uncharacterized protein</fullName>
    </submittedName>
</protein>
<name>A0A7W6LEK2_9HYPH</name>
<sequence length="224" mass="23790">MEDISVAQALADFAQRHSGVIIESTSATVVIYTGDLYNVVGSTPDPKINGVTWKQLLINNGIGTNSNDHCYATLPLPTGSSSHPNFSVGGHMTPNSDGSVPTGGSCYLMPLCYWHNSTSNNGVPFPHSPDTMLQLSGYMQSDLAATFVARMPSATPYTLVGAHDGNVFTADVAGPDVASSWVGQKDAATGGAFPEHYILFRQIREKGLIKYVIEDARVPDPASK</sequence>
<gene>
    <name evidence="1" type="ORF">GGQ72_000065</name>
</gene>
<reference evidence="1 2" key="1">
    <citation type="submission" date="2020-08" db="EMBL/GenBank/DDBJ databases">
        <title>Genomic Encyclopedia of Type Strains, Phase IV (KMG-IV): sequencing the most valuable type-strain genomes for metagenomic binning, comparative biology and taxonomic classification.</title>
        <authorList>
            <person name="Goeker M."/>
        </authorList>
    </citation>
    <scope>NUCLEOTIDE SEQUENCE [LARGE SCALE GENOMIC DNA]</scope>
    <source>
        <strain evidence="1 2">DSM 29514</strain>
    </source>
</reference>
<dbReference type="EMBL" id="JACIEC010000001">
    <property type="protein sequence ID" value="MBB4141566.1"/>
    <property type="molecule type" value="Genomic_DNA"/>
</dbReference>
<keyword evidence="2" id="KW-1185">Reference proteome</keyword>
<proteinExistence type="predicted"/>
<accession>A0A7W6LEK2</accession>
<organism evidence="1 2">
    <name type="scientific">Rhizobium rhizoryzae</name>
    <dbReference type="NCBI Taxonomy" id="451876"/>
    <lineage>
        <taxon>Bacteria</taxon>
        <taxon>Pseudomonadati</taxon>
        <taxon>Pseudomonadota</taxon>
        <taxon>Alphaproteobacteria</taxon>
        <taxon>Hyphomicrobiales</taxon>
        <taxon>Rhizobiaceae</taxon>
        <taxon>Rhizobium/Agrobacterium group</taxon>
        <taxon>Rhizobium</taxon>
    </lineage>
</organism>
<comment type="caution">
    <text evidence="1">The sequence shown here is derived from an EMBL/GenBank/DDBJ whole genome shotgun (WGS) entry which is preliminary data.</text>
</comment>
<dbReference type="AlphaFoldDB" id="A0A7W6LEK2"/>
<evidence type="ECO:0000313" key="1">
    <source>
        <dbReference type="EMBL" id="MBB4141566.1"/>
    </source>
</evidence>